<keyword evidence="7 8" id="KW-0472">Membrane</keyword>
<dbReference type="PANTHER" id="PTHR42718:SF9">
    <property type="entry name" value="MAJOR FACILITATOR SUPERFAMILY MULTIDRUG TRANSPORTER MFSC"/>
    <property type="match status" value="1"/>
</dbReference>
<accession>A0A1L7D1D8</accession>
<feature type="transmembrane region" description="Helical" evidence="8">
    <location>
        <begin position="199"/>
        <end position="220"/>
    </location>
</feature>
<dbReference type="EMBL" id="CP009249">
    <property type="protein sequence ID" value="APT91897.1"/>
    <property type="molecule type" value="Genomic_DNA"/>
</dbReference>
<feature type="domain" description="Major facilitator superfamily (MFS) profile" evidence="9">
    <location>
        <begin position="16"/>
        <end position="471"/>
    </location>
</feature>
<keyword evidence="4" id="KW-1003">Cell membrane</keyword>
<keyword evidence="6 8" id="KW-1133">Transmembrane helix</keyword>
<evidence type="ECO:0000256" key="2">
    <source>
        <dbReference type="ARBA" id="ARBA00008537"/>
    </source>
</evidence>
<feature type="transmembrane region" description="Helical" evidence="8">
    <location>
        <begin position="226"/>
        <end position="248"/>
    </location>
</feature>
<dbReference type="CDD" id="cd17503">
    <property type="entry name" value="MFS_LmrB_MDR_like"/>
    <property type="match status" value="1"/>
</dbReference>
<evidence type="ECO:0000259" key="9">
    <source>
        <dbReference type="PROSITE" id="PS50850"/>
    </source>
</evidence>
<dbReference type="InterPro" id="IPR036259">
    <property type="entry name" value="MFS_trans_sf"/>
</dbReference>
<feature type="transmembrane region" description="Helical" evidence="8">
    <location>
        <begin position="400"/>
        <end position="423"/>
    </location>
</feature>
<dbReference type="NCBIfam" id="TIGR00711">
    <property type="entry name" value="efflux_EmrB"/>
    <property type="match status" value="1"/>
</dbReference>
<dbReference type="PANTHER" id="PTHR42718">
    <property type="entry name" value="MAJOR FACILITATOR SUPERFAMILY MULTIDRUG TRANSPORTER MFSC"/>
    <property type="match status" value="1"/>
</dbReference>
<evidence type="ECO:0000256" key="6">
    <source>
        <dbReference type="ARBA" id="ARBA00022989"/>
    </source>
</evidence>
<keyword evidence="11" id="KW-1185">Reference proteome</keyword>
<evidence type="ECO:0000256" key="5">
    <source>
        <dbReference type="ARBA" id="ARBA00022692"/>
    </source>
</evidence>
<organism evidence="10 11">
    <name type="scientific">Corynebacterium phocae</name>
    <dbReference type="NCBI Taxonomy" id="161895"/>
    <lineage>
        <taxon>Bacteria</taxon>
        <taxon>Bacillati</taxon>
        <taxon>Actinomycetota</taxon>
        <taxon>Actinomycetes</taxon>
        <taxon>Mycobacteriales</taxon>
        <taxon>Corynebacteriaceae</taxon>
        <taxon>Corynebacterium</taxon>
    </lineage>
</organism>
<feature type="transmembrane region" description="Helical" evidence="8">
    <location>
        <begin position="362"/>
        <end position="388"/>
    </location>
</feature>
<evidence type="ECO:0000256" key="4">
    <source>
        <dbReference type="ARBA" id="ARBA00022475"/>
    </source>
</evidence>
<dbReference type="AlphaFoldDB" id="A0A1L7D1D8"/>
<dbReference type="PRINTS" id="PR01036">
    <property type="entry name" value="TCRTETB"/>
</dbReference>
<proteinExistence type="inferred from homology"/>
<dbReference type="OrthoDB" id="9812221at2"/>
<sequence length="471" mass="48839">MHKNGEEKLSRDTVMTLAILVVAAMFMILNETSLAVGLTPIMGDLGVDATVVQWLITGFMLTMAVVIPTTGYLLERLSTRHMFFTSVGLFLAGTVVSALAPVFPLLLAGRVIQAAGTALMVPLLMTVTMTLVPPHRRGAVMGIISVVISVAPALGPTVGGVIIDLSSWHYIFWAMVPPMALVGIFGAIKLPNAGENRTLPLDIFSVALSPVAFGGVVYGLASVEDILAGSVLKLGILGIGVVALAVFIRRQFALARRERALLDLRVFKIRNFTFAATSTLLAFGVIIASFTVLPIYLQTSAGASAKLTGLVVLPGGIVQAVLAPLVGRAYDAYGPRPLVLPGAGMLTGSLALLALLTADTPVWAVIGMHCMLSAGMGLLTTPLMTAALSSLPGALYGQGSAIITTLQQLSAAATTAFLVVFLQRGTASGLAAGQTTADATATGISWAFTFAVGVGLVCWALAAMVRRVPVD</sequence>
<dbReference type="GO" id="GO:0005886">
    <property type="term" value="C:plasma membrane"/>
    <property type="evidence" value="ECO:0007669"/>
    <property type="project" value="UniProtKB-SubCell"/>
</dbReference>
<dbReference type="PROSITE" id="PS50850">
    <property type="entry name" value="MFS"/>
    <property type="match status" value="1"/>
</dbReference>
<evidence type="ECO:0000313" key="11">
    <source>
        <dbReference type="Proteomes" id="UP000185491"/>
    </source>
</evidence>
<evidence type="ECO:0000256" key="1">
    <source>
        <dbReference type="ARBA" id="ARBA00004651"/>
    </source>
</evidence>
<reference evidence="10 11" key="1">
    <citation type="submission" date="2014-08" db="EMBL/GenBank/DDBJ databases">
        <title>Complete genome sequence of Corynebacterium phocae M408/89/1(T)(=DSM 44612(T)), isolated from the common seal (Phoca vitulina).</title>
        <authorList>
            <person name="Ruckert C."/>
            <person name="Albersmeier A."/>
            <person name="Winkler A."/>
            <person name="Kalinowski J."/>
        </authorList>
    </citation>
    <scope>NUCLEOTIDE SEQUENCE [LARGE SCALE GENOMIC DNA]</scope>
    <source>
        <strain evidence="10 11">M408/89/1</strain>
    </source>
</reference>
<dbReference type="Gene3D" id="1.20.1720.10">
    <property type="entry name" value="Multidrug resistance protein D"/>
    <property type="match status" value="1"/>
</dbReference>
<dbReference type="GO" id="GO:0022857">
    <property type="term" value="F:transmembrane transporter activity"/>
    <property type="evidence" value="ECO:0007669"/>
    <property type="project" value="InterPro"/>
</dbReference>
<feature type="transmembrane region" description="Helical" evidence="8">
    <location>
        <begin position="443"/>
        <end position="465"/>
    </location>
</feature>
<dbReference type="Gene3D" id="1.20.1250.20">
    <property type="entry name" value="MFS general substrate transporter like domains"/>
    <property type="match status" value="1"/>
</dbReference>
<dbReference type="InterPro" id="IPR020846">
    <property type="entry name" value="MFS_dom"/>
</dbReference>
<feature type="transmembrane region" description="Helical" evidence="8">
    <location>
        <begin position="139"/>
        <end position="162"/>
    </location>
</feature>
<comment type="subcellular location">
    <subcellularLocation>
        <location evidence="1">Cell membrane</location>
        <topology evidence="1">Multi-pass membrane protein</topology>
    </subcellularLocation>
</comment>
<name>A0A1L7D1D8_9CORY</name>
<evidence type="ECO:0000256" key="7">
    <source>
        <dbReference type="ARBA" id="ARBA00023136"/>
    </source>
</evidence>
<dbReference type="SUPFAM" id="SSF103473">
    <property type="entry name" value="MFS general substrate transporter"/>
    <property type="match status" value="1"/>
</dbReference>
<dbReference type="Proteomes" id="UP000185491">
    <property type="component" value="Chromosome"/>
</dbReference>
<keyword evidence="3" id="KW-0813">Transport</keyword>
<feature type="transmembrane region" description="Helical" evidence="8">
    <location>
        <begin position="12"/>
        <end position="31"/>
    </location>
</feature>
<evidence type="ECO:0000313" key="10">
    <source>
        <dbReference type="EMBL" id="APT91897.1"/>
    </source>
</evidence>
<dbReference type="InterPro" id="IPR011701">
    <property type="entry name" value="MFS"/>
</dbReference>
<dbReference type="RefSeq" id="WP_075732795.1">
    <property type="nucleotide sequence ID" value="NZ_CP009249.1"/>
</dbReference>
<evidence type="ECO:0000256" key="8">
    <source>
        <dbReference type="SAM" id="Phobius"/>
    </source>
</evidence>
<protein>
    <submittedName>
        <fullName evidence="10">MFS transporter permease</fullName>
    </submittedName>
</protein>
<feature type="transmembrane region" description="Helical" evidence="8">
    <location>
        <begin position="86"/>
        <end position="106"/>
    </location>
</feature>
<feature type="transmembrane region" description="Helical" evidence="8">
    <location>
        <begin position="168"/>
        <end position="187"/>
    </location>
</feature>
<dbReference type="STRING" id="161895.CPHO_02095"/>
<evidence type="ECO:0000256" key="3">
    <source>
        <dbReference type="ARBA" id="ARBA00022448"/>
    </source>
</evidence>
<dbReference type="KEGG" id="cpho:CPHO_02095"/>
<feature type="transmembrane region" description="Helical" evidence="8">
    <location>
        <begin position="112"/>
        <end position="132"/>
    </location>
</feature>
<feature type="transmembrane region" description="Helical" evidence="8">
    <location>
        <begin position="51"/>
        <end position="74"/>
    </location>
</feature>
<comment type="similarity">
    <text evidence="2">Belongs to the major facilitator superfamily. EmrB family.</text>
</comment>
<dbReference type="InterPro" id="IPR004638">
    <property type="entry name" value="EmrB-like"/>
</dbReference>
<keyword evidence="5 8" id="KW-0812">Transmembrane</keyword>
<dbReference type="Pfam" id="PF07690">
    <property type="entry name" value="MFS_1"/>
    <property type="match status" value="1"/>
</dbReference>
<gene>
    <name evidence="10" type="ORF">CPHO_02095</name>
</gene>
<feature type="transmembrane region" description="Helical" evidence="8">
    <location>
        <begin position="338"/>
        <end position="356"/>
    </location>
</feature>
<feature type="transmembrane region" description="Helical" evidence="8">
    <location>
        <begin position="269"/>
        <end position="297"/>
    </location>
</feature>